<organism evidence="1 2">
    <name type="scientific">Paraconiothyrium brasiliense</name>
    <dbReference type="NCBI Taxonomy" id="300254"/>
    <lineage>
        <taxon>Eukaryota</taxon>
        <taxon>Fungi</taxon>
        <taxon>Dikarya</taxon>
        <taxon>Ascomycota</taxon>
        <taxon>Pezizomycotina</taxon>
        <taxon>Dothideomycetes</taxon>
        <taxon>Pleosporomycetidae</taxon>
        <taxon>Pleosporales</taxon>
        <taxon>Massarineae</taxon>
        <taxon>Didymosphaeriaceae</taxon>
        <taxon>Paraconiothyrium</taxon>
    </lineage>
</organism>
<comment type="caution">
    <text evidence="1">The sequence shown here is derived from an EMBL/GenBank/DDBJ whole genome shotgun (WGS) entry which is preliminary data.</text>
</comment>
<dbReference type="Proteomes" id="UP001521785">
    <property type="component" value="Unassembled WGS sequence"/>
</dbReference>
<gene>
    <name evidence="1" type="ORF">SLS60_005583</name>
</gene>
<evidence type="ECO:0000313" key="1">
    <source>
        <dbReference type="EMBL" id="KAL1603991.1"/>
    </source>
</evidence>
<sequence length="284" mass="32410">MSGRVSSGAYGGDEQMQDTGIMKQVQVSLKVLQNRADLKEMMLAQDSDLYPAQIAIDDESNIYVDTKDLFELRGSDRPSFRARDPCYSCRAIPKIIRLASDMGPCNPPGLVVPNLPYDLASEEQENAPWAQIVKDDPDMESVGNAVKASNSSRREATLDPYRTRVEQSLQEWRDCRGGIAGWICRLPLGEDPVAHGLDWARLWRLFSPDTTPMPGIQNRARIWKDCARILDHNVRLREQGPMDGKREVVREVISYNKEQWWHHAIEGRHDPDHNGFLRRSWQNN</sequence>
<reference evidence="1 2" key="1">
    <citation type="submission" date="2024-02" db="EMBL/GenBank/DDBJ databases">
        <title>De novo assembly and annotation of 12 fungi associated with fruit tree decline syndrome in Ontario, Canada.</title>
        <authorList>
            <person name="Sulman M."/>
            <person name="Ellouze W."/>
            <person name="Ilyukhin E."/>
        </authorList>
    </citation>
    <scope>NUCLEOTIDE SEQUENCE [LARGE SCALE GENOMIC DNA]</scope>
    <source>
        <strain evidence="1 2">M42-189</strain>
    </source>
</reference>
<proteinExistence type="predicted"/>
<dbReference type="EMBL" id="JAKJXO020000006">
    <property type="protein sequence ID" value="KAL1603991.1"/>
    <property type="molecule type" value="Genomic_DNA"/>
</dbReference>
<keyword evidence="2" id="KW-1185">Reference proteome</keyword>
<protein>
    <submittedName>
        <fullName evidence="1">Uncharacterized protein</fullName>
    </submittedName>
</protein>
<evidence type="ECO:0000313" key="2">
    <source>
        <dbReference type="Proteomes" id="UP001521785"/>
    </source>
</evidence>
<name>A0ABR3RHS4_9PLEO</name>
<accession>A0ABR3RHS4</accession>